<keyword evidence="6" id="KW-0282">Flagellum</keyword>
<keyword evidence="6" id="KW-0966">Cell projection</keyword>
<gene>
    <name evidence="6" type="ORF">SAMN02745226_01904</name>
</gene>
<feature type="domain" description="Flagellar basal-body/hook protein C-terminal" evidence="4">
    <location>
        <begin position="204"/>
        <end position="247"/>
    </location>
</feature>
<dbReference type="STRING" id="1121883.SAMN02745226_01904"/>
<evidence type="ECO:0000313" key="7">
    <source>
        <dbReference type="Proteomes" id="UP000184207"/>
    </source>
</evidence>
<comment type="similarity">
    <text evidence="1 2">Belongs to the flagella basal body rod proteins family.</text>
</comment>
<accession>A0A1M7TE79</accession>
<proteinExistence type="inferred from homology"/>
<dbReference type="InterPro" id="IPR019776">
    <property type="entry name" value="Flagellar_basal_body_rod_CS"/>
</dbReference>
<dbReference type="PANTHER" id="PTHR30435:SF19">
    <property type="entry name" value="FLAGELLAR BASAL-BODY ROD PROTEIN FLGG"/>
    <property type="match status" value="1"/>
</dbReference>
<dbReference type="GO" id="GO:0009425">
    <property type="term" value="C:bacterial-type flagellum basal body"/>
    <property type="evidence" value="ECO:0007669"/>
    <property type="project" value="UniProtKB-SubCell"/>
</dbReference>
<keyword evidence="6" id="KW-0969">Cilium</keyword>
<evidence type="ECO:0000259" key="5">
    <source>
        <dbReference type="Pfam" id="PF22692"/>
    </source>
</evidence>
<dbReference type="InterPro" id="IPR037925">
    <property type="entry name" value="FlgE/F/G-like"/>
</dbReference>
<evidence type="ECO:0000259" key="3">
    <source>
        <dbReference type="Pfam" id="PF00460"/>
    </source>
</evidence>
<dbReference type="InterPro" id="IPR010930">
    <property type="entry name" value="Flg_bb/hook_C_dom"/>
</dbReference>
<dbReference type="Pfam" id="PF22692">
    <property type="entry name" value="LlgE_F_G_D1"/>
    <property type="match status" value="1"/>
</dbReference>
<dbReference type="InterPro" id="IPR001444">
    <property type="entry name" value="Flag_bb_rod_N"/>
</dbReference>
<evidence type="ECO:0000313" key="6">
    <source>
        <dbReference type="EMBL" id="SHN68987.1"/>
    </source>
</evidence>
<dbReference type="NCBIfam" id="TIGR03506">
    <property type="entry name" value="FlgEFG_subfam"/>
    <property type="match status" value="1"/>
</dbReference>
<sequence>MYRGVYTAAMGMLADLTKIDTLSNNLANVETNGYKSDSPAFRTYLEREIYRIKPEPENRRVEVAKIGNVEQAIIVDEVRTLFTQGNIEQTNVQTHLAISGDGFFAVQKDGRTFYTRNGEFVVDNERRLVNTQGYYLLDSNGQIIRFPENGSIDEKGNVRDVNGNLVATIPIYSLQNPEKVGETLFTGQPQVIDMNAPNDIRILQGFVEKSNVNAVREMVRMIEAHRHYDATSKAIAVHDELLNKLINNVGALR</sequence>
<feature type="domain" description="Flagellar hook protein FlgE/F/G-like D1" evidence="5">
    <location>
        <begin position="97"/>
        <end position="158"/>
    </location>
</feature>
<dbReference type="EMBL" id="FRDJ01000015">
    <property type="protein sequence ID" value="SHN68987.1"/>
    <property type="molecule type" value="Genomic_DNA"/>
</dbReference>
<protein>
    <submittedName>
        <fullName evidence="6">Flagellar basal-body rod protein FlgG</fullName>
    </submittedName>
</protein>
<dbReference type="Pfam" id="PF00460">
    <property type="entry name" value="Flg_bb_rod"/>
    <property type="match status" value="1"/>
</dbReference>
<evidence type="ECO:0000256" key="1">
    <source>
        <dbReference type="ARBA" id="ARBA00009677"/>
    </source>
</evidence>
<dbReference type="InterPro" id="IPR053967">
    <property type="entry name" value="LlgE_F_G-like_D1"/>
</dbReference>
<keyword evidence="7" id="KW-1185">Reference proteome</keyword>
<comment type="subcellular location">
    <subcellularLocation>
        <location evidence="2">Bacterial flagellum basal body</location>
    </subcellularLocation>
</comment>
<evidence type="ECO:0000256" key="2">
    <source>
        <dbReference type="RuleBase" id="RU362116"/>
    </source>
</evidence>
<feature type="domain" description="Flagellar basal body rod protein N-terminal" evidence="3">
    <location>
        <begin position="6"/>
        <end position="35"/>
    </location>
</feature>
<dbReference type="Pfam" id="PF06429">
    <property type="entry name" value="Flg_bbr_C"/>
    <property type="match status" value="1"/>
</dbReference>
<keyword evidence="2" id="KW-0975">Bacterial flagellum</keyword>
<dbReference type="OrthoDB" id="9804559at2"/>
<dbReference type="PROSITE" id="PS00588">
    <property type="entry name" value="FLAGELLA_BB_ROD"/>
    <property type="match status" value="1"/>
</dbReference>
<name>A0A1M7TE79_FERGO</name>
<organism evidence="6 7">
    <name type="scientific">Fervidobacterium gondwanense DSM 13020</name>
    <dbReference type="NCBI Taxonomy" id="1121883"/>
    <lineage>
        <taxon>Bacteria</taxon>
        <taxon>Thermotogati</taxon>
        <taxon>Thermotogota</taxon>
        <taxon>Thermotogae</taxon>
        <taxon>Thermotogales</taxon>
        <taxon>Fervidobacteriaceae</taxon>
        <taxon>Fervidobacterium</taxon>
    </lineage>
</organism>
<dbReference type="Proteomes" id="UP000184207">
    <property type="component" value="Unassembled WGS sequence"/>
</dbReference>
<evidence type="ECO:0000259" key="4">
    <source>
        <dbReference type="Pfam" id="PF06429"/>
    </source>
</evidence>
<dbReference type="GO" id="GO:0071978">
    <property type="term" value="P:bacterial-type flagellum-dependent swarming motility"/>
    <property type="evidence" value="ECO:0007669"/>
    <property type="project" value="TreeGrafter"/>
</dbReference>
<reference evidence="7" key="1">
    <citation type="submission" date="2016-12" db="EMBL/GenBank/DDBJ databases">
        <authorList>
            <person name="Varghese N."/>
            <person name="Submissions S."/>
        </authorList>
    </citation>
    <scope>NUCLEOTIDE SEQUENCE [LARGE SCALE GENOMIC DNA]</scope>
    <source>
        <strain evidence="7">DSM 13020</strain>
    </source>
</reference>
<dbReference type="SUPFAM" id="SSF117143">
    <property type="entry name" value="Flagellar hook protein flgE"/>
    <property type="match status" value="1"/>
</dbReference>
<dbReference type="AlphaFoldDB" id="A0A1M7TE79"/>
<dbReference type="PANTHER" id="PTHR30435">
    <property type="entry name" value="FLAGELLAR PROTEIN"/>
    <property type="match status" value="1"/>
</dbReference>
<dbReference type="InterPro" id="IPR020013">
    <property type="entry name" value="Flagellar_FlgE/F/G"/>
</dbReference>